<dbReference type="RefSeq" id="WP_150067377.1">
    <property type="nucleotide sequence ID" value="NZ_JBEPDJ010000028.1"/>
</dbReference>
<comment type="cofactor">
    <cofactor evidence="1 3">
        <name>a divalent metal cation</name>
        <dbReference type="ChEBI" id="CHEBI:60240"/>
    </cofactor>
</comment>
<evidence type="ECO:0000313" key="4">
    <source>
        <dbReference type="EMBL" id="KAA5833690.1"/>
    </source>
</evidence>
<comment type="catalytic activity">
    <reaction evidence="3">
        <text>a 2'-deoxyribonucleoside 5'-triphosphate + H2O = a 2'-deoxyribonucleoside 5'-phosphate + diphosphate + H(+)</text>
        <dbReference type="Rhea" id="RHEA:44644"/>
        <dbReference type="ChEBI" id="CHEBI:15377"/>
        <dbReference type="ChEBI" id="CHEBI:15378"/>
        <dbReference type="ChEBI" id="CHEBI:33019"/>
        <dbReference type="ChEBI" id="CHEBI:61560"/>
        <dbReference type="ChEBI" id="CHEBI:65317"/>
        <dbReference type="EC" id="3.6.1.9"/>
    </reaction>
</comment>
<accession>A0A5M7BX28</accession>
<dbReference type="EC" id="3.6.1.9" evidence="3"/>
<dbReference type="SMR" id="A0A5M7BX28"/>
<dbReference type="PANTHER" id="PTHR43213:SF5">
    <property type="entry name" value="BIFUNCTIONAL DTTP_UTP PYROPHOSPHATASE_METHYLTRANSFERASE PROTEIN-RELATED"/>
    <property type="match status" value="1"/>
</dbReference>
<dbReference type="PANTHER" id="PTHR43213">
    <property type="entry name" value="BIFUNCTIONAL DTTP/UTP PYROPHOSPHATASE/METHYLTRANSFERASE PROTEIN-RELATED"/>
    <property type="match status" value="1"/>
</dbReference>
<comment type="function">
    <text evidence="3">Nucleoside triphosphate pyrophosphatase. May have a dual role in cell division arrest and in preventing the incorporation of modified nucleotides into cellular nucleic acids.</text>
</comment>
<evidence type="ECO:0000256" key="2">
    <source>
        <dbReference type="ARBA" id="ARBA00022801"/>
    </source>
</evidence>
<feature type="active site" description="Proton acceptor" evidence="3">
    <location>
        <position position="76"/>
    </location>
</feature>
<proteinExistence type="inferred from homology"/>
<dbReference type="GO" id="GO:0009117">
    <property type="term" value="P:nucleotide metabolic process"/>
    <property type="evidence" value="ECO:0007669"/>
    <property type="project" value="UniProtKB-KW"/>
</dbReference>
<dbReference type="GO" id="GO:0047429">
    <property type="term" value="F:nucleoside triphosphate diphosphatase activity"/>
    <property type="evidence" value="ECO:0007669"/>
    <property type="project" value="UniProtKB-EC"/>
</dbReference>
<dbReference type="GO" id="GO:0005737">
    <property type="term" value="C:cytoplasm"/>
    <property type="evidence" value="ECO:0007669"/>
    <property type="project" value="UniProtKB-SubCell"/>
</dbReference>
<keyword evidence="2 3" id="KW-0378">Hydrolase</keyword>
<keyword evidence="3" id="KW-0546">Nucleotide metabolism</keyword>
<dbReference type="InterPro" id="IPR029001">
    <property type="entry name" value="ITPase-like_fam"/>
</dbReference>
<dbReference type="SUPFAM" id="SSF52972">
    <property type="entry name" value="ITPase-like"/>
    <property type="match status" value="1"/>
</dbReference>
<name>A0A5M7BX28_SACHI</name>
<evidence type="ECO:0000256" key="1">
    <source>
        <dbReference type="ARBA" id="ARBA00001968"/>
    </source>
</evidence>
<keyword evidence="3" id="KW-0963">Cytoplasm</keyword>
<dbReference type="CDD" id="cd00555">
    <property type="entry name" value="Maf"/>
    <property type="match status" value="1"/>
</dbReference>
<comment type="catalytic activity">
    <reaction evidence="3">
        <text>a ribonucleoside 5'-triphosphate + H2O = a ribonucleoside 5'-phosphate + diphosphate + H(+)</text>
        <dbReference type="Rhea" id="RHEA:23996"/>
        <dbReference type="ChEBI" id="CHEBI:15377"/>
        <dbReference type="ChEBI" id="CHEBI:15378"/>
        <dbReference type="ChEBI" id="CHEBI:33019"/>
        <dbReference type="ChEBI" id="CHEBI:58043"/>
        <dbReference type="ChEBI" id="CHEBI:61557"/>
        <dbReference type="EC" id="3.6.1.9"/>
    </reaction>
</comment>
<dbReference type="Gene3D" id="3.90.950.10">
    <property type="match status" value="1"/>
</dbReference>
<organism evidence="4 5">
    <name type="scientific">Saccharopolyspora hirsuta</name>
    <dbReference type="NCBI Taxonomy" id="1837"/>
    <lineage>
        <taxon>Bacteria</taxon>
        <taxon>Bacillati</taxon>
        <taxon>Actinomycetota</taxon>
        <taxon>Actinomycetes</taxon>
        <taxon>Pseudonocardiales</taxon>
        <taxon>Pseudonocardiaceae</taxon>
        <taxon>Saccharopolyspora</taxon>
    </lineage>
</organism>
<reference evidence="4 5" key="1">
    <citation type="submission" date="2019-09" db="EMBL/GenBank/DDBJ databases">
        <title>Draft genome sequence of the thermophilic Saccharopolyspora hirsuta VKM Ac-666T.</title>
        <authorList>
            <person name="Lobastova T.G."/>
            <person name="Fokina V."/>
            <person name="Bragin E.Y."/>
            <person name="Shtratnikova V.Y."/>
            <person name="Starodumova I.P."/>
            <person name="Tarlachkov S.V."/>
            <person name="Donova M.V."/>
        </authorList>
    </citation>
    <scope>NUCLEOTIDE SEQUENCE [LARGE SCALE GENOMIC DNA]</scope>
    <source>
        <strain evidence="4 5">VKM Ac-666</strain>
    </source>
</reference>
<comment type="similarity">
    <text evidence="3">Belongs to the Maf family.</text>
</comment>
<dbReference type="HAMAP" id="MF_00528">
    <property type="entry name" value="Maf"/>
    <property type="match status" value="1"/>
</dbReference>
<dbReference type="InterPro" id="IPR003697">
    <property type="entry name" value="Maf-like"/>
</dbReference>
<dbReference type="NCBIfam" id="TIGR00172">
    <property type="entry name" value="maf"/>
    <property type="match status" value="1"/>
</dbReference>
<dbReference type="Proteomes" id="UP000323946">
    <property type="component" value="Unassembled WGS sequence"/>
</dbReference>
<sequence length="211" mass="21527">MRFVLASASSARLSVLRSAGIDPLVRVSGVDEDAVTASLGDPAPTELVTALAQAKADAVAAEIGAEEPDAVVVGCDSMLLMAHGEIVGKPGTREAAAKRWAQNSGSSGELLTGHAIVRLEGGEVTARAKGHLGTTVRFGEPSEAELEAYLATGEPLHVAGGFTLEGFGGWFIEGVDGDPSSVLGISLPLTRKLLAEVGVSVVTLWSSPNAE</sequence>
<gene>
    <name evidence="4" type="ORF">F1721_15650</name>
</gene>
<evidence type="ECO:0000313" key="5">
    <source>
        <dbReference type="Proteomes" id="UP000323946"/>
    </source>
</evidence>
<dbReference type="OrthoDB" id="3527985at2"/>
<dbReference type="AlphaFoldDB" id="A0A5M7BX28"/>
<dbReference type="EMBL" id="VWPH01000006">
    <property type="protein sequence ID" value="KAA5833690.1"/>
    <property type="molecule type" value="Genomic_DNA"/>
</dbReference>
<keyword evidence="5" id="KW-1185">Reference proteome</keyword>
<dbReference type="PIRSF" id="PIRSF006305">
    <property type="entry name" value="Maf"/>
    <property type="match status" value="1"/>
</dbReference>
<comment type="caution">
    <text evidence="3">Lacks conserved residue(s) required for the propagation of feature annotation.</text>
</comment>
<comment type="subcellular location">
    <subcellularLocation>
        <location evidence="3">Cytoplasm</location>
    </subcellularLocation>
</comment>
<protein>
    <recommendedName>
        <fullName evidence="3">Nucleoside triphosphate pyrophosphatase</fullName>
        <ecNumber evidence="3">3.6.1.9</ecNumber>
    </recommendedName>
    <alternativeName>
        <fullName evidence="3">Nucleotide pyrophosphatase</fullName>
        <shortName evidence="3">Nucleotide PPase</shortName>
    </alternativeName>
</protein>
<comment type="caution">
    <text evidence="4">The sequence shown here is derived from an EMBL/GenBank/DDBJ whole genome shotgun (WGS) entry which is preliminary data.</text>
</comment>
<evidence type="ECO:0000256" key="3">
    <source>
        <dbReference type="HAMAP-Rule" id="MF_00528"/>
    </source>
</evidence>
<dbReference type="Pfam" id="PF02545">
    <property type="entry name" value="Maf"/>
    <property type="match status" value="1"/>
</dbReference>